<evidence type="ECO:0000313" key="3">
    <source>
        <dbReference type="RefSeq" id="XP_032822821.1"/>
    </source>
</evidence>
<name>A0AAJ7TRF2_PETMA</name>
<feature type="region of interest" description="Disordered" evidence="1">
    <location>
        <begin position="381"/>
        <end position="484"/>
    </location>
</feature>
<evidence type="ECO:0000256" key="1">
    <source>
        <dbReference type="SAM" id="MobiDB-lite"/>
    </source>
</evidence>
<feature type="compositionally biased region" description="Low complexity" evidence="1">
    <location>
        <begin position="799"/>
        <end position="821"/>
    </location>
</feature>
<dbReference type="KEGG" id="pmrn:116949525"/>
<proteinExistence type="predicted"/>
<organism evidence="2 3">
    <name type="scientific">Petromyzon marinus</name>
    <name type="common">Sea lamprey</name>
    <dbReference type="NCBI Taxonomy" id="7757"/>
    <lineage>
        <taxon>Eukaryota</taxon>
        <taxon>Metazoa</taxon>
        <taxon>Chordata</taxon>
        <taxon>Craniata</taxon>
        <taxon>Vertebrata</taxon>
        <taxon>Cyclostomata</taxon>
        <taxon>Hyperoartia</taxon>
        <taxon>Petromyzontiformes</taxon>
        <taxon>Petromyzontidae</taxon>
        <taxon>Petromyzon</taxon>
    </lineage>
</organism>
<dbReference type="RefSeq" id="XP_032822821.1">
    <property type="nucleotide sequence ID" value="XM_032966930.1"/>
</dbReference>
<dbReference type="Proteomes" id="UP001318040">
    <property type="component" value="Chromosome 37"/>
</dbReference>
<dbReference type="PANTHER" id="PTHR10656">
    <property type="entry name" value="CELL FATE DETERMINING PROTEIN MAB21-RELATED"/>
    <property type="match status" value="1"/>
</dbReference>
<protein>
    <submittedName>
        <fullName evidence="3">Uncharacterized protein LOC116949525</fullName>
    </submittedName>
</protein>
<feature type="compositionally biased region" description="Low complexity" evidence="1">
    <location>
        <begin position="843"/>
        <end position="854"/>
    </location>
</feature>
<keyword evidence="2" id="KW-1185">Reference proteome</keyword>
<dbReference type="InterPro" id="IPR024810">
    <property type="entry name" value="MAB21L/cGLR"/>
</dbReference>
<feature type="compositionally biased region" description="Low complexity" evidence="1">
    <location>
        <begin position="411"/>
        <end position="479"/>
    </location>
</feature>
<evidence type="ECO:0000313" key="2">
    <source>
        <dbReference type="Proteomes" id="UP001318040"/>
    </source>
</evidence>
<dbReference type="AlphaFoldDB" id="A0AAJ7TRF2"/>
<accession>A0AAJ7TRF2</accession>
<feature type="region of interest" description="Disordered" evidence="1">
    <location>
        <begin position="667"/>
        <end position="691"/>
    </location>
</feature>
<feature type="region of interest" description="Disordered" evidence="1">
    <location>
        <begin position="33"/>
        <end position="65"/>
    </location>
</feature>
<reference evidence="3" key="1">
    <citation type="submission" date="2025-08" db="UniProtKB">
        <authorList>
            <consortium name="RefSeq"/>
        </authorList>
    </citation>
    <scope>IDENTIFICATION</scope>
    <source>
        <tissue evidence="3">Sperm</tissue>
    </source>
</reference>
<feature type="region of interest" description="Disordered" evidence="1">
    <location>
        <begin position="604"/>
        <end position="627"/>
    </location>
</feature>
<sequence>MALPLGLPREASAALCVATALCCTFYLSALEPRTAGSPDPSPPPPPQQQQQQHEQRHEQQQQQRHSLSAALLHALPFLSDRPLLALLLLLPLLMMATTVMLVNVRNKLLSLPCERATPLLDKKTPAAQEPATPPGIGVGVGICGVSAPLGPVPSPLLVLLHRRRLRVSAHAVAHAKSHVERVARALLDAVALVARPDCSHRGDPYAGDPWGPALRGDFVPAGSGYEQHAIVRPDSYDLLIPLRVPAAAGCVPALCAARSTHRARCGAGAPTPHGHCPLRAPLACRALAEGFCCPAGAALCPERVHAWFRGAVLRATGAVRARLGAESALAVSARESRGRVVVRILPRADFVCCRLPLRVWMLPALPLAAAASDDGGDNGGGVGAVFLTPQWGEGETPSLNPAMIPTSTRSPTQIPTQTENQTPTETPTVTPTLTPMQTLTPKVTQTLTPTSTATPTQNLTPTQASTSTATLTPTPTSTPTSPPKFPCPTPAWRALFPAHEQRLFARLAELGGPGLGPQGPSDPGARGPPCHITCLQLLKAFRDETGAELRDRDPAAAALWSRLLCTFHLKAALFHLILGSSTSMGPCGTNGCAAEVPPGGNPGPCRAAAASRPRGHRGQESGFPETWGEERLSQRLGDLVTFLRGCLDRGQLPHPFLGSAAIVPATAWQRSPQQPERRPATRGSRHQQQEANLLQGVQPGELRWVSARLEFFWNTVGALAEREAREDARERAERCLSGRSGPREGAGDGAGRGPAGSTRKRPSTKGAPDKGTPDKGTPTNGHPDKVTPTKGTATKEPPAKVTPTKGTPTKGTPDKGTPTNGHPDKVTPTKGTATKEPPAKVAPTKGTPTKGLPP</sequence>
<feature type="region of interest" description="Disordered" evidence="1">
    <location>
        <begin position="731"/>
        <end position="854"/>
    </location>
</feature>
<dbReference type="SMART" id="SM01265">
    <property type="entry name" value="Mab-21"/>
    <property type="match status" value="1"/>
</dbReference>
<feature type="compositionally biased region" description="Basic and acidic residues" evidence="1">
    <location>
        <begin position="731"/>
        <end position="746"/>
    </location>
</feature>
<gene>
    <name evidence="3" type="primary">LOC116949525</name>
</gene>
<dbReference type="PANTHER" id="PTHR10656:SF9">
    <property type="entry name" value="INOSITOL 1,4,5-TRISPHOSPHATE RECEPTOR-INTERACTING PROTEIN-LIKE 2"/>
    <property type="match status" value="1"/>
</dbReference>